<dbReference type="InterPro" id="IPR050950">
    <property type="entry name" value="HTH-type_LysR_regulators"/>
</dbReference>
<dbReference type="GO" id="GO:0003700">
    <property type="term" value="F:DNA-binding transcription factor activity"/>
    <property type="evidence" value="ECO:0007669"/>
    <property type="project" value="InterPro"/>
</dbReference>
<keyword evidence="4" id="KW-0804">Transcription</keyword>
<dbReference type="EMBL" id="CP019938">
    <property type="protein sequence ID" value="ARO15808.1"/>
    <property type="molecule type" value="Genomic_DNA"/>
</dbReference>
<dbReference type="PRINTS" id="PR00039">
    <property type="entry name" value="HTHLYSR"/>
</dbReference>
<evidence type="ECO:0000256" key="4">
    <source>
        <dbReference type="ARBA" id="ARBA00023163"/>
    </source>
</evidence>
<dbReference type="OrthoDB" id="8479357at2"/>
<gene>
    <name evidence="6" type="primary">abgR</name>
    <name evidence="6" type="ORF">BVG79_p1000006</name>
</gene>
<keyword evidence="6" id="KW-0614">Plasmid</keyword>
<protein>
    <submittedName>
        <fullName evidence="6">Transcriptional regulatory protein</fullName>
    </submittedName>
</protein>
<reference evidence="6 7" key="1">
    <citation type="submission" date="2017-02" db="EMBL/GenBank/DDBJ databases">
        <title>Ketogulonicigenium robustum SPU B003 Genome sequencing and assembly.</title>
        <authorList>
            <person name="Li Y."/>
            <person name="Liu L."/>
            <person name="Wang C."/>
            <person name="Zhang M."/>
            <person name="Zhang T."/>
            <person name="Zhang Y."/>
        </authorList>
    </citation>
    <scope>NUCLEOTIDE SEQUENCE [LARGE SCALE GENOMIC DNA]</scope>
    <source>
        <strain evidence="6 7">SPU_B003</strain>
        <plasmid evidence="6 7">unnamed1</plasmid>
    </source>
</reference>
<dbReference type="Gene3D" id="3.40.190.290">
    <property type="match status" value="1"/>
</dbReference>
<dbReference type="SUPFAM" id="SSF46785">
    <property type="entry name" value="Winged helix' DNA-binding domain"/>
    <property type="match status" value="1"/>
</dbReference>
<dbReference type="GO" id="GO:0003677">
    <property type="term" value="F:DNA binding"/>
    <property type="evidence" value="ECO:0007669"/>
    <property type="project" value="UniProtKB-KW"/>
</dbReference>
<accession>A0A1W6P2R0</accession>
<dbReference type="InterPro" id="IPR005119">
    <property type="entry name" value="LysR_subst-bd"/>
</dbReference>
<dbReference type="Pfam" id="PF00126">
    <property type="entry name" value="HTH_1"/>
    <property type="match status" value="1"/>
</dbReference>
<evidence type="ECO:0000259" key="5">
    <source>
        <dbReference type="PROSITE" id="PS50931"/>
    </source>
</evidence>
<geneLocation type="plasmid" evidence="6">
    <name>unnamed1</name>
</geneLocation>
<keyword evidence="3" id="KW-0238">DNA-binding</keyword>
<comment type="similarity">
    <text evidence="1">Belongs to the LysR transcriptional regulatory family.</text>
</comment>
<dbReference type="Gene3D" id="1.10.10.10">
    <property type="entry name" value="Winged helix-like DNA-binding domain superfamily/Winged helix DNA-binding domain"/>
    <property type="match status" value="1"/>
</dbReference>
<dbReference type="SUPFAM" id="SSF53850">
    <property type="entry name" value="Periplasmic binding protein-like II"/>
    <property type="match status" value="1"/>
</dbReference>
<dbReference type="InterPro" id="IPR036388">
    <property type="entry name" value="WH-like_DNA-bd_sf"/>
</dbReference>
<evidence type="ECO:0000313" key="7">
    <source>
        <dbReference type="Proteomes" id="UP000242447"/>
    </source>
</evidence>
<dbReference type="GO" id="GO:0005829">
    <property type="term" value="C:cytosol"/>
    <property type="evidence" value="ECO:0007669"/>
    <property type="project" value="TreeGrafter"/>
</dbReference>
<sequence>MKLHQLRALDAVARLGGIRAAARELALSQPALTKALRELEAATSLKLLERGNRGAVLTEAGTRLLIRSRVVFRELEYAEMEMRQLAGHDKGRISIAISPVLGQMILSKAYSLFNKQFPNISLRFLPAFTRSSMAAVADGTIDFAVVLLQGIETSANVIVEPWFDVEHRIVARIGHPLGTSTTVAQALAQDWALTNATGGGQFDLLAKLCAENNAPLPHVIHEAASSSLLVALVGGTDLLTFAPMLGQGFSNPPLQVIECPEVIGLKRKFGLIRRADGYLSPALVALRNEIQRLSYDHIAAVTPLKAR</sequence>
<keyword evidence="7" id="KW-1185">Reference proteome</keyword>
<dbReference type="Pfam" id="PF03466">
    <property type="entry name" value="LysR_substrate"/>
    <property type="match status" value="1"/>
</dbReference>
<dbReference type="PANTHER" id="PTHR30419:SF30">
    <property type="entry name" value="LYSR FAMILY TRANSCRIPTIONAL REGULATOR"/>
    <property type="match status" value="1"/>
</dbReference>
<evidence type="ECO:0000256" key="3">
    <source>
        <dbReference type="ARBA" id="ARBA00023125"/>
    </source>
</evidence>
<dbReference type="RefSeq" id="WP_085787399.1">
    <property type="nucleotide sequence ID" value="NZ_CP019938.1"/>
</dbReference>
<dbReference type="Proteomes" id="UP000242447">
    <property type="component" value="Plasmid unnamed1"/>
</dbReference>
<dbReference type="AlphaFoldDB" id="A0A1W6P2R0"/>
<dbReference type="KEGG" id="kro:BVG79_p1000006"/>
<evidence type="ECO:0000256" key="1">
    <source>
        <dbReference type="ARBA" id="ARBA00009437"/>
    </source>
</evidence>
<evidence type="ECO:0000256" key="2">
    <source>
        <dbReference type="ARBA" id="ARBA00023015"/>
    </source>
</evidence>
<evidence type="ECO:0000313" key="6">
    <source>
        <dbReference type="EMBL" id="ARO15808.1"/>
    </source>
</evidence>
<name>A0A1W6P2R0_9RHOB</name>
<proteinExistence type="inferred from homology"/>
<dbReference type="PROSITE" id="PS50931">
    <property type="entry name" value="HTH_LYSR"/>
    <property type="match status" value="1"/>
</dbReference>
<dbReference type="CDD" id="cd05466">
    <property type="entry name" value="PBP2_LTTR_substrate"/>
    <property type="match status" value="1"/>
</dbReference>
<dbReference type="InterPro" id="IPR000847">
    <property type="entry name" value="LysR_HTH_N"/>
</dbReference>
<dbReference type="PANTHER" id="PTHR30419">
    <property type="entry name" value="HTH-TYPE TRANSCRIPTIONAL REGULATOR YBHD"/>
    <property type="match status" value="1"/>
</dbReference>
<dbReference type="InterPro" id="IPR036390">
    <property type="entry name" value="WH_DNA-bd_sf"/>
</dbReference>
<feature type="domain" description="HTH lysR-type" evidence="5">
    <location>
        <begin position="1"/>
        <end position="58"/>
    </location>
</feature>
<organism evidence="6 7">
    <name type="scientific">Ketogulonicigenium robustum</name>
    <dbReference type="NCBI Taxonomy" id="92947"/>
    <lineage>
        <taxon>Bacteria</taxon>
        <taxon>Pseudomonadati</taxon>
        <taxon>Pseudomonadota</taxon>
        <taxon>Alphaproteobacteria</taxon>
        <taxon>Rhodobacterales</taxon>
        <taxon>Roseobacteraceae</taxon>
        <taxon>Ketogulonicigenium</taxon>
    </lineage>
</organism>
<keyword evidence="2" id="KW-0805">Transcription regulation</keyword>